<dbReference type="AlphaFoldDB" id="A0A316TX57"/>
<dbReference type="Pfam" id="PF13242">
    <property type="entry name" value="Hydrolase_like"/>
    <property type="match status" value="1"/>
</dbReference>
<dbReference type="InterPro" id="IPR006357">
    <property type="entry name" value="HAD-SF_hydro_IIA"/>
</dbReference>
<dbReference type="RefSeq" id="XP_025344930.1">
    <property type="nucleotide sequence ID" value="XM_025489150.1"/>
</dbReference>
<feature type="binding site" evidence="7">
    <location>
        <position position="37"/>
    </location>
    <ligand>
        <name>Mg(2+)</name>
        <dbReference type="ChEBI" id="CHEBI:18420"/>
    </ligand>
</feature>
<dbReference type="PANTHER" id="PTHR19288">
    <property type="entry name" value="4-NITROPHENYLPHOSPHATASE-RELATED"/>
    <property type="match status" value="1"/>
</dbReference>
<dbReference type="NCBIfam" id="TIGR01460">
    <property type="entry name" value="HAD-SF-IIA"/>
    <property type="match status" value="1"/>
</dbReference>
<protein>
    <recommendedName>
        <fullName evidence="4">4-nitrophenylphosphatase</fullName>
        <ecNumber evidence="3">3.1.3.41</ecNumber>
    </recommendedName>
</protein>
<gene>
    <name evidence="8" type="ORF">BCV69DRAFT_121557</name>
</gene>
<dbReference type="SUPFAM" id="SSF56784">
    <property type="entry name" value="HAD-like"/>
    <property type="match status" value="1"/>
</dbReference>
<dbReference type="OrthoDB" id="413953at2759"/>
<evidence type="ECO:0000256" key="2">
    <source>
        <dbReference type="ARBA" id="ARBA00050247"/>
    </source>
</evidence>
<dbReference type="GO" id="GO:0004035">
    <property type="term" value="F:alkaline phosphatase activity"/>
    <property type="evidence" value="ECO:0007669"/>
    <property type="project" value="TreeGrafter"/>
</dbReference>
<keyword evidence="7" id="KW-0460">Magnesium</keyword>
<feature type="active site" description="Nucleophile" evidence="5">
    <location>
        <position position="37"/>
    </location>
</feature>
<evidence type="ECO:0000313" key="8">
    <source>
        <dbReference type="EMBL" id="PWN17770.1"/>
    </source>
</evidence>
<comment type="catalytic activity">
    <reaction evidence="2">
        <text>4-nitrophenyl phosphate + H2O = 4-nitrophenol + phosphate + H(+)</text>
        <dbReference type="Rhea" id="RHEA:21664"/>
        <dbReference type="ChEBI" id="CHEBI:15377"/>
        <dbReference type="ChEBI" id="CHEBI:15378"/>
        <dbReference type="ChEBI" id="CHEBI:43474"/>
        <dbReference type="ChEBI" id="CHEBI:57917"/>
        <dbReference type="ChEBI" id="CHEBI:61146"/>
        <dbReference type="EC" id="3.1.3.41"/>
    </reaction>
</comment>
<dbReference type="InterPro" id="IPR006349">
    <property type="entry name" value="PGP_euk"/>
</dbReference>
<dbReference type="Pfam" id="PF13344">
    <property type="entry name" value="Hydrolase_6"/>
    <property type="match status" value="1"/>
</dbReference>
<dbReference type="InterPro" id="IPR036412">
    <property type="entry name" value="HAD-like_sf"/>
</dbReference>
<dbReference type="Gene3D" id="3.40.50.1000">
    <property type="entry name" value="HAD superfamily/HAD-like"/>
    <property type="match status" value="2"/>
</dbReference>
<feature type="binding site" evidence="7">
    <location>
        <position position="39"/>
    </location>
    <ligand>
        <name>Mg(2+)</name>
        <dbReference type="ChEBI" id="CHEBI:18420"/>
    </ligand>
</feature>
<keyword evidence="1" id="KW-0378">Hydrolase</keyword>
<dbReference type="InterPro" id="IPR023214">
    <property type="entry name" value="HAD_sf"/>
</dbReference>
<comment type="cofactor">
    <cofactor evidence="7">
        <name>Mg(2+)</name>
        <dbReference type="ChEBI" id="CHEBI:18420"/>
    </cofactor>
    <text evidence="7">Divalent metal ions. Mg(2+) is the most effective.</text>
</comment>
<dbReference type="GO" id="GO:0046872">
    <property type="term" value="F:metal ion binding"/>
    <property type="evidence" value="ECO:0007669"/>
    <property type="project" value="UniProtKB-KW"/>
</dbReference>
<dbReference type="NCBIfam" id="TIGR01452">
    <property type="entry name" value="PGP_euk"/>
    <property type="match status" value="1"/>
</dbReference>
<name>A0A316TX57_9BASI</name>
<dbReference type="GO" id="GO:0005737">
    <property type="term" value="C:cytoplasm"/>
    <property type="evidence" value="ECO:0007669"/>
    <property type="project" value="TreeGrafter"/>
</dbReference>
<dbReference type="Proteomes" id="UP000245942">
    <property type="component" value="Unassembled WGS sequence"/>
</dbReference>
<dbReference type="PANTHER" id="PTHR19288:SF46">
    <property type="entry name" value="HALOACID DEHALOGENASE-LIKE HYDROLASE DOMAIN-CONTAINING PROTEIN 2"/>
    <property type="match status" value="1"/>
</dbReference>
<dbReference type="PIRSF" id="PIRSF000915">
    <property type="entry name" value="PGP-type_phosphatase"/>
    <property type="match status" value="1"/>
</dbReference>
<evidence type="ECO:0000256" key="5">
    <source>
        <dbReference type="PIRSR" id="PIRSR000915-1"/>
    </source>
</evidence>
<reference evidence="8 9" key="1">
    <citation type="journal article" date="2018" name="Mol. Biol. Evol.">
        <title>Broad Genomic Sampling Reveals a Smut Pathogenic Ancestry of the Fungal Clade Ustilaginomycotina.</title>
        <authorList>
            <person name="Kijpornyongpan T."/>
            <person name="Mondo S.J."/>
            <person name="Barry K."/>
            <person name="Sandor L."/>
            <person name="Lee J."/>
            <person name="Lipzen A."/>
            <person name="Pangilinan J."/>
            <person name="LaButti K."/>
            <person name="Hainaut M."/>
            <person name="Henrissat B."/>
            <person name="Grigoriev I.V."/>
            <person name="Spatafora J.W."/>
            <person name="Aime M.C."/>
        </authorList>
    </citation>
    <scope>NUCLEOTIDE SEQUENCE [LARGE SCALE GENOMIC DNA]</scope>
    <source>
        <strain evidence="8 9">MCA 4718</strain>
    </source>
</reference>
<dbReference type="EMBL" id="KZ819340">
    <property type="protein sequence ID" value="PWN17770.1"/>
    <property type="molecule type" value="Genomic_DNA"/>
</dbReference>
<sequence length="333" mass="36058">MGDCWDGKGRGGKTFEHLTTPHQYSSLLSSYDVWLFDCDGVLWSGDDLIPGAVSVLEKLRKWGKEIVFVTNNASKSRGSYLKKFEKLGIKAEVDEIFSSSYAAAAYLKRVLNFPSDKKVYVIGMEGIEEELDAEGIAHVGGTSPSDNVFLPTLDFSSLQSEEALDPSVAAVVCGFDMHLSYIKLAKAHKHLTRPGAGDTDSIKEGSPSGGGCHFILTNDDSTFPAKGGPWPGAGSLSAPLLFSTKRTPTIIGKPHQPMLDTILAAKHFDRSKAIFVGDRLDTDIEFAVNGGIARLMVLTGISTREEIEGEDKKVVPDFLIQSLGDLDVVEDEK</sequence>
<evidence type="ECO:0000256" key="7">
    <source>
        <dbReference type="PIRSR" id="PIRSR000915-3"/>
    </source>
</evidence>
<evidence type="ECO:0000256" key="1">
    <source>
        <dbReference type="ARBA" id="ARBA00022801"/>
    </source>
</evidence>
<evidence type="ECO:0000256" key="6">
    <source>
        <dbReference type="PIRSR" id="PIRSR000915-2"/>
    </source>
</evidence>
<keyword evidence="7" id="KW-0479">Metal-binding</keyword>
<feature type="active site" description="Proton donor" evidence="5">
    <location>
        <position position="39"/>
    </location>
</feature>
<dbReference type="FunFam" id="3.40.50.1000:FF:000039">
    <property type="entry name" value="Phosphoglycolate phosphatase"/>
    <property type="match status" value="1"/>
</dbReference>
<evidence type="ECO:0000256" key="4">
    <source>
        <dbReference type="ARBA" id="ARBA00069197"/>
    </source>
</evidence>
<evidence type="ECO:0000313" key="9">
    <source>
        <dbReference type="Proteomes" id="UP000245942"/>
    </source>
</evidence>
<accession>A0A316TX57</accession>
<proteinExistence type="predicted"/>
<dbReference type="GO" id="GO:0008967">
    <property type="term" value="F:phosphoglycolate phosphatase activity"/>
    <property type="evidence" value="ECO:0007669"/>
    <property type="project" value="TreeGrafter"/>
</dbReference>
<organism evidence="8 9">
    <name type="scientific">Pseudomicrostroma glucosiphilum</name>
    <dbReference type="NCBI Taxonomy" id="1684307"/>
    <lineage>
        <taxon>Eukaryota</taxon>
        <taxon>Fungi</taxon>
        <taxon>Dikarya</taxon>
        <taxon>Basidiomycota</taxon>
        <taxon>Ustilaginomycotina</taxon>
        <taxon>Exobasidiomycetes</taxon>
        <taxon>Microstromatales</taxon>
        <taxon>Microstromatales incertae sedis</taxon>
        <taxon>Pseudomicrostroma</taxon>
    </lineage>
</organism>
<dbReference type="STRING" id="1684307.A0A316TX57"/>
<feature type="binding site" evidence="7">
    <location>
        <position position="278"/>
    </location>
    <ligand>
        <name>Mg(2+)</name>
        <dbReference type="ChEBI" id="CHEBI:18420"/>
    </ligand>
</feature>
<dbReference type="EC" id="3.1.3.41" evidence="3"/>
<dbReference type="GeneID" id="37010884"/>
<evidence type="ECO:0000256" key="3">
    <source>
        <dbReference type="ARBA" id="ARBA00066659"/>
    </source>
</evidence>
<keyword evidence="9" id="KW-1185">Reference proteome</keyword>
<feature type="binding site" evidence="6">
    <location>
        <position position="253"/>
    </location>
    <ligand>
        <name>substrate</name>
    </ligand>
</feature>